<organism evidence="1">
    <name type="scientific">Amphimedon queenslandica</name>
    <name type="common">Sponge</name>
    <dbReference type="NCBI Taxonomy" id="400682"/>
    <lineage>
        <taxon>Eukaryota</taxon>
        <taxon>Metazoa</taxon>
        <taxon>Porifera</taxon>
        <taxon>Demospongiae</taxon>
        <taxon>Heteroscleromorpha</taxon>
        <taxon>Haplosclerida</taxon>
        <taxon>Niphatidae</taxon>
        <taxon>Amphimedon</taxon>
    </lineage>
</organism>
<dbReference type="AlphaFoldDB" id="I1EYX8"/>
<accession>I1EYX8</accession>
<dbReference type="HOGENOM" id="CLU_3430013_0_0_1"/>
<dbReference type="EnsemblMetazoa" id="Aqu2.1.15812_001">
    <property type="protein sequence ID" value="Aqu2.1.15812_001"/>
    <property type="gene ID" value="Aqu2.1.15812"/>
</dbReference>
<protein>
    <submittedName>
        <fullName evidence="1">Uncharacterized protein</fullName>
    </submittedName>
</protein>
<evidence type="ECO:0000313" key="1">
    <source>
        <dbReference type="EnsemblMetazoa" id="Aqu2.1.20078_001"/>
    </source>
</evidence>
<sequence length="19" mass="2203">MLELRQSVFLRKTACAHAQ</sequence>
<reference evidence="1" key="1">
    <citation type="submission" date="2017-05" db="UniProtKB">
        <authorList>
            <consortium name="EnsemblMetazoa"/>
        </authorList>
    </citation>
    <scope>IDENTIFICATION</scope>
</reference>
<proteinExistence type="predicted"/>
<name>I1EYX8_AMPQE</name>
<dbReference type="EnsemblMetazoa" id="Aqu2.1.07973_001">
    <property type="protein sequence ID" value="Aqu2.1.07973_001"/>
    <property type="gene ID" value="Aqu2.1.07973"/>
</dbReference>
<dbReference type="EnsemblMetazoa" id="Aqu2.1.20078_001">
    <property type="protein sequence ID" value="Aqu2.1.20078_001"/>
    <property type="gene ID" value="Aqu2.1.20078"/>
</dbReference>